<feature type="region of interest" description="Disordered" evidence="7">
    <location>
        <begin position="48"/>
        <end position="99"/>
    </location>
</feature>
<evidence type="ECO:0000256" key="1">
    <source>
        <dbReference type="ARBA" id="ARBA00002190"/>
    </source>
</evidence>
<dbReference type="GO" id="GO:0004803">
    <property type="term" value="F:transposase activity"/>
    <property type="evidence" value="ECO:0007669"/>
    <property type="project" value="UniProtKB-UniRule"/>
</dbReference>
<evidence type="ECO:0000256" key="4">
    <source>
        <dbReference type="ARBA" id="ARBA00023125"/>
    </source>
</evidence>
<dbReference type="Proteomes" id="UP000787472">
    <property type="component" value="Unassembled WGS sequence"/>
</dbReference>
<evidence type="ECO:0000313" key="8">
    <source>
        <dbReference type="EMBL" id="NHO68577.1"/>
    </source>
</evidence>
<sequence length="404" mass="46266">MKNKELQDMADKVAGEFKSEADFEAFTKALRKQFWESTLEGELDDHLGYEKHSARGNGTGNSRNGKSAKRIRSEHGELDIEAPRDRNGSFEPKAIAKRQTRTRGIDDKILFLYAKGQSTRDIAATIEELYDVDISPTLISRVTDRVMTSVNEWQQRPLDPLYPILYLDCIVLKIRHNQRVINKSVYLALGVDIEGHKQLLGLWLAETEGAKFWLSVLTELKNRGLNDVLIACVDGLKGFPEAIAAEYPDTKIQLCIVHMVRNSLKLVPWKDYKAVTADLKQVYQASTELEAQDKLEQFAAVWDERYPQISRSWHANWPNLIAIFDYPAEIRKVIYTTNAIESLNSVVRKSTRNRKVFPDDQSAVKVVYLAIQEASKKWTMPIRNWKPALNRFTIEFGERVTAHL</sequence>
<dbReference type="GO" id="GO:0006313">
    <property type="term" value="P:DNA transposition"/>
    <property type="evidence" value="ECO:0007669"/>
    <property type="project" value="UniProtKB-UniRule"/>
</dbReference>
<keyword evidence="4 6" id="KW-0238">DNA-binding</keyword>
<evidence type="ECO:0000256" key="2">
    <source>
        <dbReference type="ARBA" id="ARBA00010961"/>
    </source>
</evidence>
<organism evidence="8 9">
    <name type="scientific">Pseudomaricurvus hydrocarbonicus</name>
    <dbReference type="NCBI Taxonomy" id="1470433"/>
    <lineage>
        <taxon>Bacteria</taxon>
        <taxon>Pseudomonadati</taxon>
        <taxon>Pseudomonadota</taxon>
        <taxon>Gammaproteobacteria</taxon>
        <taxon>Cellvibrionales</taxon>
        <taxon>Cellvibrionaceae</taxon>
        <taxon>Pseudomaricurvus</taxon>
    </lineage>
</organism>
<dbReference type="EMBL" id="JAAONZ010000048">
    <property type="protein sequence ID" value="NHO68577.1"/>
    <property type="molecule type" value="Genomic_DNA"/>
</dbReference>
<comment type="similarity">
    <text evidence="2 6">Belongs to the transposase mutator family.</text>
</comment>
<evidence type="ECO:0000256" key="3">
    <source>
        <dbReference type="ARBA" id="ARBA00022578"/>
    </source>
</evidence>
<dbReference type="RefSeq" id="WP_167192540.1">
    <property type="nucleotide sequence ID" value="NZ_JAAONZ010000048.1"/>
</dbReference>
<dbReference type="PANTHER" id="PTHR33217:SF5">
    <property type="entry name" value="MUTATOR FAMILY TRANSPOSASE"/>
    <property type="match status" value="1"/>
</dbReference>
<dbReference type="AlphaFoldDB" id="A0A9E5MQT5"/>
<reference evidence="8" key="1">
    <citation type="submission" date="2020-03" db="EMBL/GenBank/DDBJ databases">
        <authorList>
            <person name="Guo F."/>
        </authorList>
    </citation>
    <scope>NUCLEOTIDE SEQUENCE</scope>
    <source>
        <strain evidence="8">JCM 30134</strain>
    </source>
</reference>
<dbReference type="NCBIfam" id="NF033543">
    <property type="entry name" value="transpos_IS256"/>
    <property type="match status" value="1"/>
</dbReference>
<keyword evidence="6" id="KW-0814">Transposable element</keyword>
<dbReference type="InterPro" id="IPR001207">
    <property type="entry name" value="Transposase_mutator"/>
</dbReference>
<keyword evidence="3 6" id="KW-0815">Transposition</keyword>
<dbReference type="GO" id="GO:0003677">
    <property type="term" value="F:DNA binding"/>
    <property type="evidence" value="ECO:0007669"/>
    <property type="project" value="UniProtKB-UniRule"/>
</dbReference>
<dbReference type="Pfam" id="PF00872">
    <property type="entry name" value="Transposase_mut"/>
    <property type="match status" value="1"/>
</dbReference>
<dbReference type="PANTHER" id="PTHR33217">
    <property type="entry name" value="TRANSPOSASE FOR INSERTION SEQUENCE ELEMENT IS1081"/>
    <property type="match status" value="1"/>
</dbReference>
<evidence type="ECO:0000256" key="5">
    <source>
        <dbReference type="ARBA" id="ARBA00023172"/>
    </source>
</evidence>
<protein>
    <recommendedName>
        <fullName evidence="6">Mutator family transposase</fullName>
    </recommendedName>
</protein>
<evidence type="ECO:0000313" key="9">
    <source>
        <dbReference type="Proteomes" id="UP000787472"/>
    </source>
</evidence>
<evidence type="ECO:0000256" key="6">
    <source>
        <dbReference type="RuleBase" id="RU365089"/>
    </source>
</evidence>
<proteinExistence type="inferred from homology"/>
<name>A0A9E5MQT5_9GAMM</name>
<comment type="caution">
    <text evidence="8">The sequence shown here is derived from an EMBL/GenBank/DDBJ whole genome shotgun (WGS) entry which is preliminary data.</text>
</comment>
<keyword evidence="9" id="KW-1185">Reference proteome</keyword>
<feature type="compositionally biased region" description="Basic and acidic residues" evidence="7">
    <location>
        <begin position="71"/>
        <end position="88"/>
    </location>
</feature>
<keyword evidence="5 6" id="KW-0233">DNA recombination</keyword>
<evidence type="ECO:0000256" key="7">
    <source>
        <dbReference type="SAM" id="MobiDB-lite"/>
    </source>
</evidence>
<gene>
    <name evidence="8" type="ORF">G8770_23755</name>
</gene>
<accession>A0A9E5MQT5</accession>
<comment type="function">
    <text evidence="1 6">Required for the transposition of the insertion element.</text>
</comment>